<sequence>MATADPPGKAGLPFLVSWCSIAATMLASNQHNGADNLMVSAIQIENSLKALGNADHATDAQRFFKTGVGEYGEGDQFLGIRVPVLRQQVKQYRGLPLGEALLLLHSPLHEVRLFALLLLVEQFQRGTAQQQADIHALYLANTQYINNWDLVDTSAPYIMGIYLHGRDKQVLYALVASSSLWERRIAMIATFFFIRQNQFGDALAIAKLLLADREDLIHKAVGWMLREIGKRDQAVETTFLQAHYRIMPRTLLRYAIEHFSPEERQRYLQK</sequence>
<dbReference type="InterPro" id="IPR014825">
    <property type="entry name" value="DNA_alkylation"/>
</dbReference>
<evidence type="ECO:0000313" key="2">
    <source>
        <dbReference type="Proteomes" id="UP001223336"/>
    </source>
</evidence>
<dbReference type="SUPFAM" id="SSF48371">
    <property type="entry name" value="ARM repeat"/>
    <property type="match status" value="1"/>
</dbReference>
<name>A0ABU0YF26_9GAMM</name>
<protein>
    <submittedName>
        <fullName evidence="1">DNA alkylation repair protein</fullName>
    </submittedName>
</protein>
<reference evidence="1 2" key="1">
    <citation type="submission" date="2023-08" db="EMBL/GenBank/DDBJ databases">
        <title>New molecular markers tilS and rpoB for phylogenetic and monitoring studies of the genus Thiothrix biodiversity.</title>
        <authorList>
            <person name="Ravin N.V."/>
            <person name="Smolyakov D."/>
            <person name="Markov N.D."/>
            <person name="Beletsky A.V."/>
            <person name="Mardanov A.V."/>
            <person name="Rudenko T.S."/>
            <person name="Grabovich M.Y."/>
        </authorList>
    </citation>
    <scope>NUCLEOTIDE SEQUENCE [LARGE SCALE GENOMIC DNA]</scope>
    <source>
        <strain evidence="1 2">H33</strain>
    </source>
</reference>
<keyword evidence="2" id="KW-1185">Reference proteome</keyword>
<dbReference type="InterPro" id="IPR016024">
    <property type="entry name" value="ARM-type_fold"/>
</dbReference>
<accession>A0ABU0YF26</accession>
<dbReference type="Pfam" id="PF08713">
    <property type="entry name" value="DNA_alkylation"/>
    <property type="match status" value="1"/>
</dbReference>
<dbReference type="PANTHER" id="PTHR34070">
    <property type="entry name" value="ARMADILLO-TYPE FOLD"/>
    <property type="match status" value="1"/>
</dbReference>
<dbReference type="EMBL" id="JAVFKN010000042">
    <property type="protein sequence ID" value="MDQ5770856.1"/>
    <property type="molecule type" value="Genomic_DNA"/>
</dbReference>
<gene>
    <name evidence="1" type="ORF">RCC75_20165</name>
</gene>
<dbReference type="CDD" id="cd06561">
    <property type="entry name" value="AlkD_like"/>
    <property type="match status" value="1"/>
</dbReference>
<organism evidence="1 2">
    <name type="scientific">Thiothrix subterranea</name>
    <dbReference type="NCBI Taxonomy" id="2735563"/>
    <lineage>
        <taxon>Bacteria</taxon>
        <taxon>Pseudomonadati</taxon>
        <taxon>Pseudomonadota</taxon>
        <taxon>Gammaproteobacteria</taxon>
        <taxon>Thiotrichales</taxon>
        <taxon>Thiotrichaceae</taxon>
        <taxon>Thiothrix</taxon>
    </lineage>
</organism>
<proteinExistence type="predicted"/>
<evidence type="ECO:0000313" key="1">
    <source>
        <dbReference type="EMBL" id="MDQ5770856.1"/>
    </source>
</evidence>
<dbReference type="Gene3D" id="1.25.10.90">
    <property type="match status" value="1"/>
</dbReference>
<dbReference type="PANTHER" id="PTHR34070:SF1">
    <property type="entry name" value="DNA ALKYLATION REPAIR PROTEIN"/>
    <property type="match status" value="1"/>
</dbReference>
<dbReference type="RefSeq" id="WP_308136519.1">
    <property type="nucleotide sequence ID" value="NZ_JAVFKN010000042.1"/>
</dbReference>
<comment type="caution">
    <text evidence="1">The sequence shown here is derived from an EMBL/GenBank/DDBJ whole genome shotgun (WGS) entry which is preliminary data.</text>
</comment>
<dbReference type="Proteomes" id="UP001223336">
    <property type="component" value="Unassembled WGS sequence"/>
</dbReference>